<proteinExistence type="predicted"/>
<reference evidence="1 2" key="1">
    <citation type="submission" date="2023-02" db="EMBL/GenBank/DDBJ databases">
        <title>LHISI_Scaffold_Assembly.</title>
        <authorList>
            <person name="Stuart O.P."/>
            <person name="Cleave R."/>
            <person name="Magrath M.J.L."/>
            <person name="Mikheyev A.S."/>
        </authorList>
    </citation>
    <scope>NUCLEOTIDE SEQUENCE [LARGE SCALE GENOMIC DNA]</scope>
    <source>
        <strain evidence="1">Daus_M_001</strain>
        <tissue evidence="1">Leg muscle</tissue>
    </source>
</reference>
<evidence type="ECO:0000313" key="1">
    <source>
        <dbReference type="EMBL" id="KAJ8889552.1"/>
    </source>
</evidence>
<name>A0ABQ9HZ84_9NEOP</name>
<dbReference type="EMBL" id="JARBHB010000003">
    <property type="protein sequence ID" value="KAJ8889552.1"/>
    <property type="molecule type" value="Genomic_DNA"/>
</dbReference>
<sequence>MWALPVSTGKWAPEAAKSSALLDVRRHTEHARLVLAATPPPPPCKTSSRCRFTQHAEKKFTPVHSFALSGDGALDTRRRDALILLPRYSISNLEKTGRRELKDKKNGLGCVVYAAVEFLRSDVPFGRYSGLKQTKQRFAARLPPRPDDVRNETFLVMNAARSGGEECESSRLYIDRRGGGPVGVEAMESLKEKRPPLGAPRAIDVRDERRLRRCMKANRQATVEQLTVQKYQGASRHVSIATVQRTLLQMGLQSKWSVIAPMLTRRRTDTCLHRWTNTRRWGQCYSLGNVPVEDGIFQHDNAPGRIAKSVRTWPEVQDQYFTVVGRTADNKVPDTRADLSEPDCHCQLRILRVCLLGTTVTERLVCLPPTKANRVHSPAGSLPDFRM</sequence>
<comment type="caution">
    <text evidence="1">The sequence shown here is derived from an EMBL/GenBank/DDBJ whole genome shotgun (WGS) entry which is preliminary data.</text>
</comment>
<evidence type="ECO:0008006" key="3">
    <source>
        <dbReference type="Google" id="ProtNLM"/>
    </source>
</evidence>
<accession>A0ABQ9HZ84</accession>
<gene>
    <name evidence="1" type="ORF">PR048_009051</name>
</gene>
<keyword evidence="2" id="KW-1185">Reference proteome</keyword>
<protein>
    <recommendedName>
        <fullName evidence="3">Transposase Tc1-like domain-containing protein</fullName>
    </recommendedName>
</protein>
<dbReference type="Proteomes" id="UP001159363">
    <property type="component" value="Chromosome 3"/>
</dbReference>
<organism evidence="1 2">
    <name type="scientific">Dryococelus australis</name>
    <dbReference type="NCBI Taxonomy" id="614101"/>
    <lineage>
        <taxon>Eukaryota</taxon>
        <taxon>Metazoa</taxon>
        <taxon>Ecdysozoa</taxon>
        <taxon>Arthropoda</taxon>
        <taxon>Hexapoda</taxon>
        <taxon>Insecta</taxon>
        <taxon>Pterygota</taxon>
        <taxon>Neoptera</taxon>
        <taxon>Polyneoptera</taxon>
        <taxon>Phasmatodea</taxon>
        <taxon>Verophasmatodea</taxon>
        <taxon>Anareolatae</taxon>
        <taxon>Phasmatidae</taxon>
        <taxon>Eurycanthinae</taxon>
        <taxon>Dryococelus</taxon>
    </lineage>
</organism>
<evidence type="ECO:0000313" key="2">
    <source>
        <dbReference type="Proteomes" id="UP001159363"/>
    </source>
</evidence>